<evidence type="ECO:0008006" key="3">
    <source>
        <dbReference type="Google" id="ProtNLM"/>
    </source>
</evidence>
<accession>A0A4C1WN69</accession>
<evidence type="ECO:0000313" key="1">
    <source>
        <dbReference type="EMBL" id="GBP51574.1"/>
    </source>
</evidence>
<protein>
    <recommendedName>
        <fullName evidence="3">Mos1 transposase HTH domain-containing protein</fullName>
    </recommendedName>
</protein>
<dbReference type="Proteomes" id="UP000299102">
    <property type="component" value="Unassembled WGS sequence"/>
</dbReference>
<sequence>MVFKDKSSSKATDYRWFNEFKRGRRQKLATLSRQNEPPVDRVDVSELIYADQNEVREKGEKTYSLIYIFDVVSCIRSELNEIASRRTVNSSCPAAPASLGQPCPALLRNSN</sequence>
<keyword evidence="2" id="KW-1185">Reference proteome</keyword>
<reference evidence="1 2" key="1">
    <citation type="journal article" date="2019" name="Commun. Biol.">
        <title>The bagworm genome reveals a unique fibroin gene that provides high tensile strength.</title>
        <authorList>
            <person name="Kono N."/>
            <person name="Nakamura H."/>
            <person name="Ohtoshi R."/>
            <person name="Tomita M."/>
            <person name="Numata K."/>
            <person name="Arakawa K."/>
        </authorList>
    </citation>
    <scope>NUCLEOTIDE SEQUENCE [LARGE SCALE GENOMIC DNA]</scope>
</reference>
<name>A0A4C1WN69_EUMVA</name>
<comment type="caution">
    <text evidence="1">The sequence shown here is derived from an EMBL/GenBank/DDBJ whole genome shotgun (WGS) entry which is preliminary data.</text>
</comment>
<proteinExistence type="predicted"/>
<dbReference type="EMBL" id="BGZK01000584">
    <property type="protein sequence ID" value="GBP51574.1"/>
    <property type="molecule type" value="Genomic_DNA"/>
</dbReference>
<dbReference type="AlphaFoldDB" id="A0A4C1WN69"/>
<organism evidence="1 2">
    <name type="scientific">Eumeta variegata</name>
    <name type="common">Bagworm moth</name>
    <name type="synonym">Eumeta japonica</name>
    <dbReference type="NCBI Taxonomy" id="151549"/>
    <lineage>
        <taxon>Eukaryota</taxon>
        <taxon>Metazoa</taxon>
        <taxon>Ecdysozoa</taxon>
        <taxon>Arthropoda</taxon>
        <taxon>Hexapoda</taxon>
        <taxon>Insecta</taxon>
        <taxon>Pterygota</taxon>
        <taxon>Neoptera</taxon>
        <taxon>Endopterygota</taxon>
        <taxon>Lepidoptera</taxon>
        <taxon>Glossata</taxon>
        <taxon>Ditrysia</taxon>
        <taxon>Tineoidea</taxon>
        <taxon>Psychidae</taxon>
        <taxon>Oiketicinae</taxon>
        <taxon>Eumeta</taxon>
    </lineage>
</organism>
<evidence type="ECO:0000313" key="2">
    <source>
        <dbReference type="Proteomes" id="UP000299102"/>
    </source>
</evidence>
<gene>
    <name evidence="1" type="ORF">EVAR_42755_1</name>
</gene>